<keyword evidence="4" id="KW-0472">Membrane</keyword>
<dbReference type="CDD" id="cd04216">
    <property type="entry name" value="Phytocyanin"/>
    <property type="match status" value="1"/>
</dbReference>
<dbReference type="OMA" id="DYVTWAA"/>
<name>A0A200QBQ3_MACCD</name>
<comment type="caution">
    <text evidence="7">The sequence shown here is derived from an EMBL/GenBank/DDBJ whole genome shotgun (WGS) entry which is preliminary data.</text>
</comment>
<dbReference type="InterPro" id="IPR008972">
    <property type="entry name" value="Cupredoxin"/>
</dbReference>
<dbReference type="FunCoup" id="A0A200QBQ3">
    <property type="interactions" value="10"/>
</dbReference>
<feature type="compositionally biased region" description="Low complexity" evidence="3">
    <location>
        <begin position="117"/>
        <end position="139"/>
    </location>
</feature>
<dbReference type="GO" id="GO:0046872">
    <property type="term" value="F:metal ion binding"/>
    <property type="evidence" value="ECO:0007669"/>
    <property type="project" value="UniProtKB-KW"/>
</dbReference>
<dbReference type="InParanoid" id="A0A200QBQ3"/>
<keyword evidence="8" id="KW-1185">Reference proteome</keyword>
<feature type="transmembrane region" description="Helical" evidence="4">
    <location>
        <begin position="168"/>
        <end position="186"/>
    </location>
</feature>
<proteinExistence type="predicted"/>
<reference evidence="7 8" key="1">
    <citation type="journal article" date="2017" name="Mol. Plant">
        <title>The Genome of Medicinal Plant Macleaya cordata Provides New Insights into Benzylisoquinoline Alkaloids Metabolism.</title>
        <authorList>
            <person name="Liu X."/>
            <person name="Liu Y."/>
            <person name="Huang P."/>
            <person name="Ma Y."/>
            <person name="Qing Z."/>
            <person name="Tang Q."/>
            <person name="Cao H."/>
            <person name="Cheng P."/>
            <person name="Zheng Y."/>
            <person name="Yuan Z."/>
            <person name="Zhou Y."/>
            <person name="Liu J."/>
            <person name="Tang Z."/>
            <person name="Zhuo Y."/>
            <person name="Zhang Y."/>
            <person name="Yu L."/>
            <person name="Huang J."/>
            <person name="Yang P."/>
            <person name="Peng Q."/>
            <person name="Zhang J."/>
            <person name="Jiang W."/>
            <person name="Zhang Z."/>
            <person name="Lin K."/>
            <person name="Ro D.K."/>
            <person name="Chen X."/>
            <person name="Xiong X."/>
            <person name="Shang Y."/>
            <person name="Huang S."/>
            <person name="Zeng J."/>
        </authorList>
    </citation>
    <scope>NUCLEOTIDE SEQUENCE [LARGE SCALE GENOMIC DNA]</scope>
    <source>
        <strain evidence="8">cv. BLH2017</strain>
        <tissue evidence="7">Root</tissue>
    </source>
</reference>
<dbReference type="InterPro" id="IPR039391">
    <property type="entry name" value="Phytocyanin-like"/>
</dbReference>
<organism evidence="7 8">
    <name type="scientific">Macleaya cordata</name>
    <name type="common">Five-seeded plume-poppy</name>
    <name type="synonym">Bocconia cordata</name>
    <dbReference type="NCBI Taxonomy" id="56857"/>
    <lineage>
        <taxon>Eukaryota</taxon>
        <taxon>Viridiplantae</taxon>
        <taxon>Streptophyta</taxon>
        <taxon>Embryophyta</taxon>
        <taxon>Tracheophyta</taxon>
        <taxon>Spermatophyta</taxon>
        <taxon>Magnoliopsida</taxon>
        <taxon>Ranunculales</taxon>
        <taxon>Papaveraceae</taxon>
        <taxon>Papaveroideae</taxon>
        <taxon>Macleaya</taxon>
    </lineage>
</organism>
<dbReference type="OrthoDB" id="686200at2759"/>
<keyword evidence="2" id="KW-0325">Glycoprotein</keyword>
<feature type="compositionally biased region" description="Pro residues" evidence="3">
    <location>
        <begin position="140"/>
        <end position="156"/>
    </location>
</feature>
<dbReference type="Pfam" id="PF02298">
    <property type="entry name" value="Cu_bind_like"/>
    <property type="match status" value="1"/>
</dbReference>
<keyword evidence="4" id="KW-1133">Transmembrane helix</keyword>
<dbReference type="STRING" id="56857.A0A200QBQ3"/>
<evidence type="ECO:0000259" key="6">
    <source>
        <dbReference type="PROSITE" id="PS51485"/>
    </source>
</evidence>
<dbReference type="PROSITE" id="PS51485">
    <property type="entry name" value="PHYTOCYANIN"/>
    <property type="match status" value="1"/>
</dbReference>
<dbReference type="GO" id="GO:0009055">
    <property type="term" value="F:electron transfer activity"/>
    <property type="evidence" value="ECO:0007669"/>
    <property type="project" value="InterPro"/>
</dbReference>
<evidence type="ECO:0000256" key="4">
    <source>
        <dbReference type="SAM" id="Phobius"/>
    </source>
</evidence>
<accession>A0A200QBQ3</accession>
<sequence length="187" mass="18844">MAMASSTTTALMVLLLVVPAVYAADYPVAWSSGVSYDSWGSDKTLVVGDTITFTYGGSHGVDVVNKGDYDSCSTGNALKTYTGGNTKITLDTAGPMYFVCPTAGHCDNGMKLAVTVTAGGTPTTPTTPTTPSTPSGTPTPNTPSPPSTSTPTPPTPAGTGAATSSYNMNYVVIGASLLLAPLFALMG</sequence>
<keyword evidence="4" id="KW-0812">Transmembrane</keyword>
<keyword evidence="1" id="KW-0479">Metal-binding</keyword>
<feature type="region of interest" description="Disordered" evidence="3">
    <location>
        <begin position="117"/>
        <end position="160"/>
    </location>
</feature>
<dbReference type="GO" id="GO:0005886">
    <property type="term" value="C:plasma membrane"/>
    <property type="evidence" value="ECO:0007669"/>
    <property type="project" value="TreeGrafter"/>
</dbReference>
<keyword evidence="5" id="KW-0732">Signal</keyword>
<gene>
    <name evidence="7" type="ORF">BVC80_7531g6</name>
</gene>
<evidence type="ECO:0000256" key="5">
    <source>
        <dbReference type="SAM" id="SignalP"/>
    </source>
</evidence>
<protein>
    <submittedName>
        <fullName evidence="7">Plastocyanin-like</fullName>
    </submittedName>
</protein>
<evidence type="ECO:0000256" key="3">
    <source>
        <dbReference type="SAM" id="MobiDB-lite"/>
    </source>
</evidence>
<feature type="domain" description="Phytocyanin" evidence="6">
    <location>
        <begin position="24"/>
        <end position="118"/>
    </location>
</feature>
<evidence type="ECO:0000256" key="1">
    <source>
        <dbReference type="ARBA" id="ARBA00022723"/>
    </source>
</evidence>
<feature type="signal peptide" evidence="5">
    <location>
        <begin position="1"/>
        <end position="23"/>
    </location>
</feature>
<evidence type="ECO:0000256" key="2">
    <source>
        <dbReference type="ARBA" id="ARBA00023180"/>
    </source>
</evidence>
<dbReference type="PANTHER" id="PTHR33021:SF350">
    <property type="entry name" value="UCLACYANIN-2"/>
    <property type="match status" value="1"/>
</dbReference>
<dbReference type="FunFam" id="2.60.40.420:FF:000003">
    <property type="entry name" value="Blue copper"/>
    <property type="match status" value="1"/>
</dbReference>
<evidence type="ECO:0000313" key="8">
    <source>
        <dbReference type="Proteomes" id="UP000195402"/>
    </source>
</evidence>
<dbReference type="Proteomes" id="UP000195402">
    <property type="component" value="Unassembled WGS sequence"/>
</dbReference>
<dbReference type="AlphaFoldDB" id="A0A200QBQ3"/>
<dbReference type="InterPro" id="IPR003245">
    <property type="entry name" value="Phytocyanin_dom"/>
</dbReference>
<dbReference type="EMBL" id="MVGT01002403">
    <property type="protein sequence ID" value="OVA07862.1"/>
    <property type="molecule type" value="Genomic_DNA"/>
</dbReference>
<dbReference type="Gene3D" id="2.60.40.420">
    <property type="entry name" value="Cupredoxins - blue copper proteins"/>
    <property type="match status" value="1"/>
</dbReference>
<dbReference type="PANTHER" id="PTHR33021">
    <property type="entry name" value="BLUE COPPER PROTEIN"/>
    <property type="match status" value="1"/>
</dbReference>
<feature type="chain" id="PRO_5012103180" evidence="5">
    <location>
        <begin position="24"/>
        <end position="187"/>
    </location>
</feature>
<dbReference type="SUPFAM" id="SSF49503">
    <property type="entry name" value="Cupredoxins"/>
    <property type="match status" value="1"/>
</dbReference>
<evidence type="ECO:0000313" key="7">
    <source>
        <dbReference type="EMBL" id="OVA07862.1"/>
    </source>
</evidence>